<comment type="caution">
    <text evidence="1">The sequence shown here is derived from an EMBL/GenBank/DDBJ whole genome shotgun (WGS) entry which is preliminary data.</text>
</comment>
<dbReference type="Gene3D" id="3.80.10.10">
    <property type="entry name" value="Ribonuclease Inhibitor"/>
    <property type="match status" value="1"/>
</dbReference>
<proteinExistence type="predicted"/>
<keyword evidence="2" id="KW-1185">Reference proteome</keyword>
<dbReference type="EMBL" id="BSYO01000013">
    <property type="protein sequence ID" value="GMH13439.1"/>
    <property type="molecule type" value="Genomic_DNA"/>
</dbReference>
<sequence length="160" mass="18009">MLFSCIPCQAGDLANLIELDLSSYQLDSSLPLKLKGMRSLRKMVTGNDGLVGVLPDGVFSALTLLEFVDLSPYHFVGESIQDYLQSDSSVGVNCRQKARKQRTLVKCAAYYASEGFNFVVRSKIIVRKSHRRTSFFKLSWQYCSLSFCSLCCFYFYCASV</sequence>
<gene>
    <name evidence="1" type="ORF">Nepgr_015280</name>
</gene>
<protein>
    <submittedName>
        <fullName evidence="1">Uncharacterized protein</fullName>
    </submittedName>
</protein>
<dbReference type="AlphaFoldDB" id="A0AAD3XQZ0"/>
<dbReference type="SUPFAM" id="SSF52058">
    <property type="entry name" value="L domain-like"/>
    <property type="match status" value="1"/>
</dbReference>
<evidence type="ECO:0000313" key="1">
    <source>
        <dbReference type="EMBL" id="GMH13439.1"/>
    </source>
</evidence>
<accession>A0AAD3XQZ0</accession>
<evidence type="ECO:0000313" key="2">
    <source>
        <dbReference type="Proteomes" id="UP001279734"/>
    </source>
</evidence>
<name>A0AAD3XQZ0_NEPGR</name>
<reference evidence="1" key="1">
    <citation type="submission" date="2023-05" db="EMBL/GenBank/DDBJ databases">
        <title>Nepenthes gracilis genome sequencing.</title>
        <authorList>
            <person name="Fukushima K."/>
        </authorList>
    </citation>
    <scope>NUCLEOTIDE SEQUENCE</scope>
    <source>
        <strain evidence="1">SING2019-196</strain>
    </source>
</reference>
<dbReference type="InterPro" id="IPR032675">
    <property type="entry name" value="LRR_dom_sf"/>
</dbReference>
<organism evidence="1 2">
    <name type="scientific">Nepenthes gracilis</name>
    <name type="common">Slender pitcher plant</name>
    <dbReference type="NCBI Taxonomy" id="150966"/>
    <lineage>
        <taxon>Eukaryota</taxon>
        <taxon>Viridiplantae</taxon>
        <taxon>Streptophyta</taxon>
        <taxon>Embryophyta</taxon>
        <taxon>Tracheophyta</taxon>
        <taxon>Spermatophyta</taxon>
        <taxon>Magnoliopsida</taxon>
        <taxon>eudicotyledons</taxon>
        <taxon>Gunneridae</taxon>
        <taxon>Pentapetalae</taxon>
        <taxon>Caryophyllales</taxon>
        <taxon>Nepenthaceae</taxon>
        <taxon>Nepenthes</taxon>
    </lineage>
</organism>
<dbReference type="Proteomes" id="UP001279734">
    <property type="component" value="Unassembled WGS sequence"/>
</dbReference>